<dbReference type="Pfam" id="PF00793">
    <property type="entry name" value="DAHP_synth_1"/>
    <property type="match status" value="1"/>
</dbReference>
<dbReference type="SUPFAM" id="SSF51569">
    <property type="entry name" value="Aldolase"/>
    <property type="match status" value="1"/>
</dbReference>
<dbReference type="Proteomes" id="UP000010420">
    <property type="component" value="Unassembled WGS sequence"/>
</dbReference>
<dbReference type="PATRIC" id="fig|545697.3.peg.1895"/>
<dbReference type="NCBIfam" id="TIGR01361">
    <property type="entry name" value="DAHP_synth_Bsub"/>
    <property type="match status" value="1"/>
</dbReference>
<name>L1QES0_9CLOT</name>
<dbReference type="AlphaFoldDB" id="L1QES0"/>
<organism evidence="4 5">
    <name type="scientific">Clostridium celatum DSM 1785</name>
    <dbReference type="NCBI Taxonomy" id="545697"/>
    <lineage>
        <taxon>Bacteria</taxon>
        <taxon>Bacillati</taxon>
        <taxon>Bacillota</taxon>
        <taxon>Clostridia</taxon>
        <taxon>Eubacteriales</taxon>
        <taxon>Clostridiaceae</taxon>
        <taxon>Clostridium</taxon>
    </lineage>
</organism>
<evidence type="ECO:0000256" key="1">
    <source>
        <dbReference type="ARBA" id="ARBA00022679"/>
    </source>
</evidence>
<dbReference type="HOGENOM" id="CLU_062599_0_0_9"/>
<keyword evidence="5" id="KW-1185">Reference proteome</keyword>
<evidence type="ECO:0000259" key="2">
    <source>
        <dbReference type="Pfam" id="PF00793"/>
    </source>
</evidence>
<protein>
    <submittedName>
        <fullName evidence="4">3-deoxy-7-phosphoheptulonate synthase</fullName>
    </submittedName>
</protein>
<comment type="caution">
    <text evidence="4">The sequence shown here is derived from an EMBL/GenBank/DDBJ whole genome shotgun (WGS) entry which is preliminary data.</text>
</comment>
<dbReference type="Gene3D" id="3.30.70.1140">
    <property type="entry name" value="Phospho-2-dehydro-3-deoxyheptonate aldolase, domain 1"/>
    <property type="match status" value="1"/>
</dbReference>
<proteinExistence type="predicted"/>
<evidence type="ECO:0000259" key="3">
    <source>
        <dbReference type="Pfam" id="PF18152"/>
    </source>
</evidence>
<dbReference type="GO" id="GO:0016832">
    <property type="term" value="F:aldehyde-lyase activity"/>
    <property type="evidence" value="ECO:0007669"/>
    <property type="project" value="InterPro"/>
</dbReference>
<dbReference type="STRING" id="545697.HMPREF0216_01927"/>
<feature type="domain" description="DAHP synthetase I/KDSA" evidence="2">
    <location>
        <begin position="91"/>
        <end position="330"/>
    </location>
</feature>
<dbReference type="Gene3D" id="3.20.20.70">
    <property type="entry name" value="Aldolase class I"/>
    <property type="match status" value="1"/>
</dbReference>
<dbReference type="EMBL" id="AMEZ01000055">
    <property type="protein sequence ID" value="EKY26431.1"/>
    <property type="molecule type" value="Genomic_DNA"/>
</dbReference>
<sequence length="343" mass="37504">MVDMVIVMNPKSSEKEVSEVKNELSRLGLGIHLSQGETFCIIGVVGETRALDPNKLLTFDGVDKILKVEEPFKKANRLFKPDDTIVNVNGTLVGGNNLGIMAGPCSVESEEQIIKIAKSVKASGANFLRGGAFKPRTSPYSFQGLELEGLKLLKAAKEATGLSIVTEIMSTDYIDEFVRDVDVIQVGARNMQNFDLLKQLGKTNKPILLKRGLSATIEEWLMSAEYIMAGGNENVILCERGIRTYEGYTRNTLDLSAIPVIKKLSHLPIIVDPSHAAGYWYLVEPLAKAAIAAGADGLMIEVHNNPQCALSDGQQSVKPELFDEIMKKVKILAEMEGKKIVRS</sequence>
<keyword evidence="1" id="KW-0808">Transferase</keyword>
<dbReference type="NCBIfam" id="NF006421">
    <property type="entry name" value="PRK08673.1"/>
    <property type="match status" value="1"/>
</dbReference>
<dbReference type="PANTHER" id="PTHR43018:SF3">
    <property type="entry name" value="CARBOXYSOME FORMATION PROTEIN"/>
    <property type="match status" value="1"/>
</dbReference>
<dbReference type="NCBIfam" id="NF009239">
    <property type="entry name" value="PRK12595.1"/>
    <property type="match status" value="1"/>
</dbReference>
<dbReference type="InterPro" id="IPR041071">
    <property type="entry name" value="DAHP_snth_FXD"/>
</dbReference>
<evidence type="ECO:0000313" key="5">
    <source>
        <dbReference type="Proteomes" id="UP000010420"/>
    </source>
</evidence>
<accession>L1QES0</accession>
<dbReference type="GO" id="GO:0016740">
    <property type="term" value="F:transferase activity"/>
    <property type="evidence" value="ECO:0007669"/>
    <property type="project" value="UniProtKB-KW"/>
</dbReference>
<dbReference type="InterPro" id="IPR013785">
    <property type="entry name" value="Aldolase_TIM"/>
</dbReference>
<dbReference type="InterPro" id="IPR006218">
    <property type="entry name" value="DAHP1/KDSA"/>
</dbReference>
<dbReference type="Pfam" id="PF18152">
    <property type="entry name" value="DAHP_snth_FXD"/>
    <property type="match status" value="1"/>
</dbReference>
<feature type="domain" description="DAHP synthase ferredoxin-like" evidence="3">
    <location>
        <begin position="4"/>
        <end position="70"/>
    </location>
</feature>
<gene>
    <name evidence="4" type="ORF">HMPREF0216_01927</name>
</gene>
<evidence type="ECO:0000313" key="4">
    <source>
        <dbReference type="EMBL" id="EKY26431.1"/>
    </source>
</evidence>
<dbReference type="GO" id="GO:0009073">
    <property type="term" value="P:aromatic amino acid family biosynthetic process"/>
    <property type="evidence" value="ECO:0007669"/>
    <property type="project" value="InterPro"/>
</dbReference>
<dbReference type="PANTHER" id="PTHR43018">
    <property type="entry name" value="PHOSPHO-2-DEHYDRO-3-DEOXYHEPTONATE ALDOLASE"/>
    <property type="match status" value="1"/>
</dbReference>
<reference evidence="4 5" key="1">
    <citation type="submission" date="2012-05" db="EMBL/GenBank/DDBJ databases">
        <authorList>
            <person name="Weinstock G."/>
            <person name="Sodergren E."/>
            <person name="Lobos E.A."/>
            <person name="Fulton L."/>
            <person name="Fulton R."/>
            <person name="Courtney L."/>
            <person name="Fronick C."/>
            <person name="O'Laughlin M."/>
            <person name="Godfrey J."/>
            <person name="Wilson R.M."/>
            <person name="Miner T."/>
            <person name="Farmer C."/>
            <person name="Delehaunty K."/>
            <person name="Cordes M."/>
            <person name="Minx P."/>
            <person name="Tomlinson C."/>
            <person name="Chen J."/>
            <person name="Wollam A."/>
            <person name="Pepin K.H."/>
            <person name="Bhonagiri V."/>
            <person name="Zhang X."/>
            <person name="Suruliraj S."/>
            <person name="Warren W."/>
            <person name="Mitreva M."/>
            <person name="Mardis E.R."/>
            <person name="Wilson R.K."/>
        </authorList>
    </citation>
    <scope>NUCLEOTIDE SEQUENCE [LARGE SCALE GENOMIC DNA]</scope>
    <source>
        <strain evidence="4 5">DSM 1785</strain>
    </source>
</reference>
<dbReference type="InterPro" id="IPR006268">
    <property type="entry name" value="DAHP_syn_2"/>
</dbReference>
<dbReference type="eggNOG" id="COG2876">
    <property type="taxonomic scope" value="Bacteria"/>
</dbReference>
<dbReference type="InterPro" id="IPR052899">
    <property type="entry name" value="Class-I_DAHP_synthase"/>
</dbReference>